<dbReference type="PROSITE" id="PS50042">
    <property type="entry name" value="CNMP_BINDING_3"/>
    <property type="match status" value="1"/>
</dbReference>
<dbReference type="InterPro" id="IPR023214">
    <property type="entry name" value="HAD_sf"/>
</dbReference>
<dbReference type="Pfam" id="PF12710">
    <property type="entry name" value="HAD"/>
    <property type="match status" value="1"/>
</dbReference>
<keyword evidence="9" id="KW-0460">Magnesium</keyword>
<evidence type="ECO:0000256" key="13">
    <source>
        <dbReference type="ARBA" id="ARBA00048523"/>
    </source>
</evidence>
<evidence type="ECO:0000256" key="6">
    <source>
        <dbReference type="ARBA" id="ARBA00022605"/>
    </source>
</evidence>
<dbReference type="SFLD" id="SFLDG01137">
    <property type="entry name" value="C1.6.1:_Phosphoserine_Phosphat"/>
    <property type="match status" value="1"/>
</dbReference>
<keyword evidence="6" id="KW-0028">Amino-acid biosynthesis</keyword>
<dbReference type="GO" id="GO:0005737">
    <property type="term" value="C:cytoplasm"/>
    <property type="evidence" value="ECO:0007669"/>
    <property type="project" value="TreeGrafter"/>
</dbReference>
<feature type="active site" description="Proton donor" evidence="14">
    <location>
        <position position="113"/>
    </location>
</feature>
<evidence type="ECO:0000256" key="3">
    <source>
        <dbReference type="ARBA" id="ARBA00009184"/>
    </source>
</evidence>
<dbReference type="GO" id="GO:0006564">
    <property type="term" value="P:L-serine biosynthetic process"/>
    <property type="evidence" value="ECO:0007669"/>
    <property type="project" value="UniProtKB-KW"/>
</dbReference>
<dbReference type="GO" id="GO:0000287">
    <property type="term" value="F:magnesium ion binding"/>
    <property type="evidence" value="ECO:0007669"/>
    <property type="project" value="TreeGrafter"/>
</dbReference>
<comment type="catalytic activity">
    <reaction evidence="13">
        <text>O-phospho-D-serine + H2O = D-serine + phosphate</text>
        <dbReference type="Rhea" id="RHEA:24873"/>
        <dbReference type="ChEBI" id="CHEBI:15377"/>
        <dbReference type="ChEBI" id="CHEBI:35247"/>
        <dbReference type="ChEBI" id="CHEBI:43474"/>
        <dbReference type="ChEBI" id="CHEBI:58680"/>
        <dbReference type="EC" id="3.1.3.3"/>
    </reaction>
</comment>
<feature type="domain" description="Cyclic nucleotide-binding" evidence="15">
    <location>
        <begin position="245"/>
        <end position="323"/>
    </location>
</feature>
<organism evidence="16 17">
    <name type="scientific">Candidatus Anaerobiospirillum pullistercoris</name>
    <dbReference type="NCBI Taxonomy" id="2838452"/>
    <lineage>
        <taxon>Bacteria</taxon>
        <taxon>Pseudomonadati</taxon>
        <taxon>Pseudomonadota</taxon>
        <taxon>Gammaproteobacteria</taxon>
        <taxon>Aeromonadales</taxon>
        <taxon>Succinivibrionaceae</taxon>
        <taxon>Anaerobiospirillum</taxon>
    </lineage>
</organism>
<proteinExistence type="inferred from homology"/>
<dbReference type="InterPro" id="IPR004469">
    <property type="entry name" value="PSP"/>
</dbReference>
<dbReference type="SFLD" id="SFLDS00003">
    <property type="entry name" value="Haloacid_Dehalogenase"/>
    <property type="match status" value="1"/>
</dbReference>
<name>A0A9D1WDC6_9GAMM</name>
<gene>
    <name evidence="16" type="primary">serB</name>
    <name evidence="16" type="ORF">H9850_06455</name>
</gene>
<dbReference type="InterPro" id="IPR050582">
    <property type="entry name" value="HAD-like_SerB"/>
</dbReference>
<dbReference type="SFLD" id="SFLDG01136">
    <property type="entry name" value="C1.6:_Phosphoserine_Phosphatas"/>
    <property type="match status" value="1"/>
</dbReference>
<comment type="cofactor">
    <cofactor evidence="1">
        <name>Mg(2+)</name>
        <dbReference type="ChEBI" id="CHEBI:18420"/>
    </cofactor>
</comment>
<feature type="active site" description="Nucleophile" evidence="14">
    <location>
        <position position="111"/>
    </location>
</feature>
<comment type="pathway">
    <text evidence="2">Amino-acid biosynthesis; L-serine biosynthesis; L-serine from 3-phospho-D-glycerate: step 3/3.</text>
</comment>
<evidence type="ECO:0000256" key="12">
    <source>
        <dbReference type="ARBA" id="ARBA00048138"/>
    </source>
</evidence>
<evidence type="ECO:0000256" key="8">
    <source>
        <dbReference type="ARBA" id="ARBA00022801"/>
    </source>
</evidence>
<dbReference type="InterPro" id="IPR036412">
    <property type="entry name" value="HAD-like_sf"/>
</dbReference>
<keyword evidence="7" id="KW-0479">Metal-binding</keyword>
<reference evidence="16" key="2">
    <citation type="submission" date="2021-04" db="EMBL/GenBank/DDBJ databases">
        <authorList>
            <person name="Gilroy R."/>
        </authorList>
    </citation>
    <scope>NUCLEOTIDE SEQUENCE</scope>
    <source>
        <strain evidence="16">USASDec5-558</strain>
    </source>
</reference>
<evidence type="ECO:0000313" key="16">
    <source>
        <dbReference type="EMBL" id="HIX57095.1"/>
    </source>
</evidence>
<dbReference type="PANTHER" id="PTHR43344:SF2">
    <property type="entry name" value="PHOSPHOSERINE PHOSPHATASE"/>
    <property type="match status" value="1"/>
</dbReference>
<evidence type="ECO:0000256" key="2">
    <source>
        <dbReference type="ARBA" id="ARBA00005135"/>
    </source>
</evidence>
<accession>A0A9D1WDC6</accession>
<evidence type="ECO:0000256" key="10">
    <source>
        <dbReference type="ARBA" id="ARBA00023299"/>
    </source>
</evidence>
<sequence length="323" mass="35419">MQQMFFVFPKKGVEATDQETQHDVIAVCCAHCHIGAAFTQIKSELKADPDFAYYLVRLPQAVPAELEAELKAKTLKAAGQERSELPCDVLFSEDFPCFSKKDQRSGALVMDMDMTTVQIEGIDEIARCLGVFDEVAAITHEAMHGKLDFSQSLQRRVALLKGGDAAQVLSNVKSIMHETEGLDVLLPYCNTLKPSHHFQTCIASGGFHELISVIAHKYGLDQIAANRLKVDAQGKFTGEVDGPIVDGQAKANLVHHLKTEYQIPQERIIVIGDGANDLLMMSEGGLGIAYHAKPTVQQRARNVLNRGNLRAVAALLKLRVSLD</sequence>
<dbReference type="EMBL" id="DXEV01000130">
    <property type="protein sequence ID" value="HIX57095.1"/>
    <property type="molecule type" value="Genomic_DNA"/>
</dbReference>
<keyword evidence="8 16" id="KW-0378">Hydrolase</keyword>
<dbReference type="SUPFAM" id="SSF56784">
    <property type="entry name" value="HAD-like"/>
    <property type="match status" value="1"/>
</dbReference>
<dbReference type="EC" id="3.1.3.3" evidence="4"/>
<comment type="similarity">
    <text evidence="3">Belongs to the HAD-like hydrolase superfamily. SerB family.</text>
</comment>
<evidence type="ECO:0000256" key="14">
    <source>
        <dbReference type="PIRSR" id="PIRSR604469-1"/>
    </source>
</evidence>
<evidence type="ECO:0000313" key="17">
    <source>
        <dbReference type="Proteomes" id="UP000886829"/>
    </source>
</evidence>
<comment type="catalytic activity">
    <reaction evidence="12">
        <text>O-phospho-L-serine + H2O = L-serine + phosphate</text>
        <dbReference type="Rhea" id="RHEA:21208"/>
        <dbReference type="ChEBI" id="CHEBI:15377"/>
        <dbReference type="ChEBI" id="CHEBI:33384"/>
        <dbReference type="ChEBI" id="CHEBI:43474"/>
        <dbReference type="ChEBI" id="CHEBI:57524"/>
        <dbReference type="EC" id="3.1.3.3"/>
    </reaction>
</comment>
<dbReference type="AlphaFoldDB" id="A0A9D1WDC6"/>
<dbReference type="NCBIfam" id="TIGR01488">
    <property type="entry name" value="HAD-SF-IB"/>
    <property type="match status" value="1"/>
</dbReference>
<evidence type="ECO:0000256" key="5">
    <source>
        <dbReference type="ARBA" id="ARBA00015196"/>
    </source>
</evidence>
<evidence type="ECO:0000256" key="4">
    <source>
        <dbReference type="ARBA" id="ARBA00012640"/>
    </source>
</evidence>
<dbReference type="InterPro" id="IPR000595">
    <property type="entry name" value="cNMP-bd_dom"/>
</dbReference>
<evidence type="ECO:0000256" key="7">
    <source>
        <dbReference type="ARBA" id="ARBA00022723"/>
    </source>
</evidence>
<dbReference type="GO" id="GO:0036424">
    <property type="term" value="F:L-phosphoserine phosphatase activity"/>
    <property type="evidence" value="ECO:0007669"/>
    <property type="project" value="InterPro"/>
</dbReference>
<evidence type="ECO:0000256" key="11">
    <source>
        <dbReference type="ARBA" id="ARBA00031693"/>
    </source>
</evidence>
<protein>
    <recommendedName>
        <fullName evidence="5">Phosphoserine phosphatase</fullName>
        <ecNumber evidence="4">3.1.3.3</ecNumber>
    </recommendedName>
    <alternativeName>
        <fullName evidence="11">O-phosphoserine phosphohydrolase</fullName>
    </alternativeName>
</protein>
<comment type="caution">
    <text evidence="16">The sequence shown here is derived from an EMBL/GenBank/DDBJ whole genome shotgun (WGS) entry which is preliminary data.</text>
</comment>
<dbReference type="PANTHER" id="PTHR43344">
    <property type="entry name" value="PHOSPHOSERINE PHOSPHATASE"/>
    <property type="match status" value="1"/>
</dbReference>
<dbReference type="Gene3D" id="3.40.50.1000">
    <property type="entry name" value="HAD superfamily/HAD-like"/>
    <property type="match status" value="1"/>
</dbReference>
<evidence type="ECO:0000259" key="15">
    <source>
        <dbReference type="PROSITE" id="PS50042"/>
    </source>
</evidence>
<evidence type="ECO:0000256" key="9">
    <source>
        <dbReference type="ARBA" id="ARBA00022842"/>
    </source>
</evidence>
<dbReference type="Proteomes" id="UP000886829">
    <property type="component" value="Unassembled WGS sequence"/>
</dbReference>
<reference evidence="16" key="1">
    <citation type="journal article" date="2021" name="PeerJ">
        <title>Extensive microbial diversity within the chicken gut microbiome revealed by metagenomics and culture.</title>
        <authorList>
            <person name="Gilroy R."/>
            <person name="Ravi A."/>
            <person name="Getino M."/>
            <person name="Pursley I."/>
            <person name="Horton D.L."/>
            <person name="Alikhan N.F."/>
            <person name="Baker D."/>
            <person name="Gharbi K."/>
            <person name="Hall N."/>
            <person name="Watson M."/>
            <person name="Adriaenssens E.M."/>
            <person name="Foster-Nyarko E."/>
            <person name="Jarju S."/>
            <person name="Secka A."/>
            <person name="Antonio M."/>
            <person name="Oren A."/>
            <person name="Chaudhuri R.R."/>
            <person name="La Ragione R."/>
            <person name="Hildebrand F."/>
            <person name="Pallen M.J."/>
        </authorList>
    </citation>
    <scope>NUCLEOTIDE SEQUENCE</scope>
    <source>
        <strain evidence="16">USASDec5-558</strain>
    </source>
</reference>
<keyword evidence="10" id="KW-0718">Serine biosynthesis</keyword>
<dbReference type="NCBIfam" id="TIGR00338">
    <property type="entry name" value="serB"/>
    <property type="match status" value="1"/>
</dbReference>
<dbReference type="SFLD" id="SFLDF00029">
    <property type="entry name" value="phosphoserine_phosphatase"/>
    <property type="match status" value="1"/>
</dbReference>
<evidence type="ECO:0000256" key="1">
    <source>
        <dbReference type="ARBA" id="ARBA00001946"/>
    </source>
</evidence>